<dbReference type="EMBL" id="JWZX01001149">
    <property type="protein sequence ID" value="KOO34633.1"/>
    <property type="molecule type" value="Genomic_DNA"/>
</dbReference>
<dbReference type="AlphaFoldDB" id="A0A0M0K8B4"/>
<dbReference type="GO" id="GO:0003964">
    <property type="term" value="F:RNA-directed DNA polymerase activity"/>
    <property type="evidence" value="ECO:0007669"/>
    <property type="project" value="UniProtKB-KW"/>
</dbReference>
<dbReference type="Proteomes" id="UP000037460">
    <property type="component" value="Unassembled WGS sequence"/>
</dbReference>
<keyword evidence="1" id="KW-0808">Transferase</keyword>
<comment type="caution">
    <text evidence="1">The sequence shown here is derived from an EMBL/GenBank/DDBJ whole genome shotgun (WGS) entry which is preliminary data.</text>
</comment>
<organism evidence="1 2">
    <name type="scientific">Chrysochromulina tobinii</name>
    <dbReference type="NCBI Taxonomy" id="1460289"/>
    <lineage>
        <taxon>Eukaryota</taxon>
        <taxon>Haptista</taxon>
        <taxon>Haptophyta</taxon>
        <taxon>Prymnesiophyceae</taxon>
        <taxon>Prymnesiales</taxon>
        <taxon>Chrysochromulinaceae</taxon>
        <taxon>Chrysochromulina</taxon>
    </lineage>
</organism>
<reference evidence="2" key="1">
    <citation type="journal article" date="2015" name="PLoS Genet.">
        <title>Genome Sequence and Transcriptome Analyses of Chrysochromulina tobin: Metabolic Tools for Enhanced Algal Fitness in the Prominent Order Prymnesiales (Haptophyceae).</title>
        <authorList>
            <person name="Hovde B.T."/>
            <person name="Deodato C.R."/>
            <person name="Hunsperger H.M."/>
            <person name="Ryken S.A."/>
            <person name="Yost W."/>
            <person name="Jha R.K."/>
            <person name="Patterson J."/>
            <person name="Monnat R.J. Jr."/>
            <person name="Barlow S.B."/>
            <person name="Starkenburg S.R."/>
            <person name="Cattolico R.A."/>
        </authorList>
    </citation>
    <scope>NUCLEOTIDE SEQUENCE</scope>
    <source>
        <strain evidence="2">CCMP291</strain>
    </source>
</reference>
<proteinExistence type="predicted"/>
<gene>
    <name evidence="1" type="ORF">Ctob_016471</name>
</gene>
<protein>
    <submittedName>
        <fullName evidence="1">Reverse transcriptase</fullName>
    </submittedName>
</protein>
<accession>A0A0M0K8B4</accession>
<name>A0A0M0K8B4_9EUKA</name>
<keyword evidence="1" id="KW-0695">RNA-directed DNA polymerase</keyword>
<keyword evidence="1" id="KW-0548">Nucleotidyltransferase</keyword>
<evidence type="ECO:0000313" key="1">
    <source>
        <dbReference type="EMBL" id="KOO34633.1"/>
    </source>
</evidence>
<keyword evidence="2" id="KW-1185">Reference proteome</keyword>
<dbReference type="OrthoDB" id="7978815at2759"/>
<evidence type="ECO:0000313" key="2">
    <source>
        <dbReference type="Proteomes" id="UP000037460"/>
    </source>
</evidence>
<sequence length="131" mass="14230">MKFPASFINIINTLYDDNWARLKVNGHIGDAFRKTNGLLQGLPSSCPLWNIYIEPFVRYLHADPNISGVTIPGEMGIGTTTLKVAAFADDVKSYLANMTEVEYLTTRADAARPGYSYAAGDGPLAVCALLT</sequence>